<feature type="region of interest" description="Disordered" evidence="1">
    <location>
        <begin position="916"/>
        <end position="939"/>
    </location>
</feature>
<dbReference type="Pfam" id="PF07059">
    <property type="entry name" value="EDR2_C"/>
    <property type="match status" value="1"/>
</dbReference>
<evidence type="ECO:0000313" key="3">
    <source>
        <dbReference type="EMBL" id="SZX76415.1"/>
    </source>
</evidence>
<proteinExistence type="predicted"/>
<feature type="compositionally biased region" description="Low complexity" evidence="1">
    <location>
        <begin position="619"/>
        <end position="633"/>
    </location>
</feature>
<protein>
    <recommendedName>
        <fullName evidence="2">Protein ENHANCED DISEASE RESISTANCE 2 C-terminal domain-containing protein</fullName>
    </recommendedName>
</protein>
<feature type="compositionally biased region" description="Polar residues" evidence="1">
    <location>
        <begin position="762"/>
        <end position="780"/>
    </location>
</feature>
<dbReference type="Gene3D" id="3.30.530.20">
    <property type="match status" value="1"/>
</dbReference>
<feature type="region of interest" description="Disordered" evidence="1">
    <location>
        <begin position="197"/>
        <end position="260"/>
    </location>
</feature>
<evidence type="ECO:0000259" key="2">
    <source>
        <dbReference type="Pfam" id="PF07059"/>
    </source>
</evidence>
<keyword evidence="4" id="KW-1185">Reference proteome</keyword>
<feature type="region of interest" description="Disordered" evidence="1">
    <location>
        <begin position="756"/>
        <end position="827"/>
    </location>
</feature>
<feature type="compositionally biased region" description="Low complexity" evidence="1">
    <location>
        <begin position="811"/>
        <end position="827"/>
    </location>
</feature>
<feature type="compositionally biased region" description="Low complexity" evidence="1">
    <location>
        <begin position="197"/>
        <end position="210"/>
    </location>
</feature>
<feature type="region of interest" description="Disordered" evidence="1">
    <location>
        <begin position="1"/>
        <end position="35"/>
    </location>
</feature>
<feature type="region of interest" description="Disordered" evidence="1">
    <location>
        <begin position="320"/>
        <end position="350"/>
    </location>
</feature>
<feature type="compositionally biased region" description="Basic and acidic residues" evidence="1">
    <location>
        <begin position="20"/>
        <end position="31"/>
    </location>
</feature>
<dbReference type="SUPFAM" id="SSF55961">
    <property type="entry name" value="Bet v1-like"/>
    <property type="match status" value="1"/>
</dbReference>
<accession>A0A383WFV0</accession>
<dbReference type="EMBL" id="FNXT01001257">
    <property type="protein sequence ID" value="SZX76415.1"/>
    <property type="molecule type" value="Genomic_DNA"/>
</dbReference>
<dbReference type="PANTHER" id="PTHR12136:SF41">
    <property type="entry name" value="PLECKSTRIN HOMOLOGY (PH) AND LIPID-BINDING START DOMAINS-CONTAINING PROTEIN"/>
    <property type="match status" value="1"/>
</dbReference>
<dbReference type="InterPro" id="IPR009769">
    <property type="entry name" value="EDR2_C"/>
</dbReference>
<dbReference type="PANTHER" id="PTHR12136">
    <property type="entry name" value="ENHANCED DISEASE RESISTANCE-RELATED"/>
    <property type="match status" value="1"/>
</dbReference>
<dbReference type="Proteomes" id="UP000256970">
    <property type="component" value="Unassembled WGS sequence"/>
</dbReference>
<organism evidence="3 4">
    <name type="scientific">Tetradesmus obliquus</name>
    <name type="common">Green alga</name>
    <name type="synonym">Acutodesmus obliquus</name>
    <dbReference type="NCBI Taxonomy" id="3088"/>
    <lineage>
        <taxon>Eukaryota</taxon>
        <taxon>Viridiplantae</taxon>
        <taxon>Chlorophyta</taxon>
        <taxon>core chlorophytes</taxon>
        <taxon>Chlorophyceae</taxon>
        <taxon>CS clade</taxon>
        <taxon>Sphaeropleales</taxon>
        <taxon>Scenedesmaceae</taxon>
        <taxon>Tetradesmus</taxon>
    </lineage>
</organism>
<feature type="domain" description="Protein ENHANCED DISEASE RESISTANCE 2 C-terminal" evidence="2">
    <location>
        <begin position="1020"/>
        <end position="1235"/>
    </location>
</feature>
<feature type="compositionally biased region" description="Acidic residues" evidence="1">
    <location>
        <begin position="930"/>
        <end position="939"/>
    </location>
</feature>
<reference evidence="3 4" key="1">
    <citation type="submission" date="2016-10" db="EMBL/GenBank/DDBJ databases">
        <authorList>
            <person name="Cai Z."/>
        </authorList>
    </citation>
    <scope>NUCLEOTIDE SEQUENCE [LARGE SCALE GENOMIC DNA]</scope>
</reference>
<gene>
    <name evidence="3" type="ORF">BQ4739_LOCUS16802</name>
</gene>
<name>A0A383WFV0_TETOB</name>
<feature type="region of interest" description="Disordered" evidence="1">
    <location>
        <begin position="616"/>
        <end position="646"/>
    </location>
</feature>
<feature type="compositionally biased region" description="Low complexity" evidence="1">
    <location>
        <begin position="239"/>
        <end position="260"/>
    </location>
</feature>
<dbReference type="InterPro" id="IPR023393">
    <property type="entry name" value="START-like_dom_sf"/>
</dbReference>
<evidence type="ECO:0000256" key="1">
    <source>
        <dbReference type="SAM" id="MobiDB-lite"/>
    </source>
</evidence>
<dbReference type="AlphaFoldDB" id="A0A383WFV0"/>
<feature type="compositionally biased region" description="Low complexity" evidence="1">
    <location>
        <begin position="9"/>
        <end position="19"/>
    </location>
</feature>
<evidence type="ECO:0000313" key="4">
    <source>
        <dbReference type="Proteomes" id="UP000256970"/>
    </source>
</evidence>
<sequence length="1260" mass="131972">MGTSGKSNASYAEQQSSRAEQQEDRPSEQSKDAATVFKGTTLPHIVVKRQLTLHDACFITSQFDKSIDKGKAWQLHRRTLLEPASPSQIRAHERHLRKAGPLRALSAYARDKNVLKLYCFRVEWPDKYAPSHGSSVELGFDSLATAQEWHAAIAAQVVALGGSGAGSAHYSLAGHSNSNSLSGGMYGNTGYASAEPSPFTSPVSSFPNTPALLSKQPSMATDGCLSPTQPGTADGSNGGLNASNRSSSSQELSQGGSAAHLKGSSLSLANSAAGAAGGGSAHSSINSGGQLQQLLQQGSGSGAAAAAGVASAAELAASARAHASSMPGSTSGRRQQQQRQSCGAGGSSSANNTGVVVDECMVRWVPYKHANGMAIYYRQTPQEEGRGMPQASGEYMLSTAVQASPECCVSNLMLKADKGSVLSTAAFMEVLEDNGDMQVWHMVFHPAGNTGLATVLAAPRYTFMHQVLTSYEEGVYAVLFSSVPDEDVKPEWMQRASARTQRAHRAVLRSDPGSGSRKPLWRTPVRCRITGAITLSALEGRTGRDSPQTLVTCIVRADFGGWLGSSSYFYGLGQALGLQEALMDRVLMRVMILKEDVEYSRFKTKPFQLLMVTPEDYESSGQQQQQQQQHVSVSGGGSSSGAAAAAALQQQQQQQSILRQAAPQPPVLQLQPSQPHVPTLSLQLPVRRSTNSNAGAAAAVASVAAAEPGQQGPSGDKDLMSRTQSAAGAVAVATAARVSAAASALAAHMTNPQQLWHEKRGSTSGFSASNTPPTSPSKHSAGTYPVLLPIKRPYSSPAETSSSYKPPAPGQLSQRQQQQQHIQVSAADSGSAAAAATAAAAELGGSAAAGAAGPERFFSLPGSTMPAAAAAAAAGAAESGAAAAGAAESGAAAAAGAAASTAAAAAGAAQSAAAASRLQQQQQQRAAEPNGEEQQDSDFEQFEDVGDSSLYAASTSSAGAAEGDAAAVDIDAASVTGSSGGDKQLQHYPFSEEQLQALIAGSLNRQYWEPIHDGVGSVRDVYSIRGPQYLKDRKKIPAGRGRYKLMAADLVATHSMMDHIGRFLPSVRCSGAAFSFVVNLIINYGSPVLHLVMVFSTDRHPNSLGPCPDDPLDAGEEWTPFDFTMSRFLHGTDEERNGMFKLIPHCAKGSWVVSQSVGTTPVILGRKLATSYHTNERYIEVDVDVASTQAVAYIVKMVQGATRSMLIDHAYLLEAQFAHELPEQLIGAIRYKHLDMTDYTFLPVEQELPFTPVVPGIVGQ</sequence>
<feature type="compositionally biased region" description="Low complexity" evidence="1">
    <location>
        <begin position="916"/>
        <end position="927"/>
    </location>
</feature>
<dbReference type="InterPro" id="IPR045096">
    <property type="entry name" value="EDR2-like"/>
</dbReference>